<dbReference type="Pfam" id="PF00884">
    <property type="entry name" value="Sulfatase"/>
    <property type="match status" value="1"/>
</dbReference>
<name>A0ABD6A7I5_9EURY</name>
<feature type="domain" description="Sulfatase N-terminal" evidence="3">
    <location>
        <begin position="8"/>
        <end position="325"/>
    </location>
</feature>
<dbReference type="EMBL" id="JBHTBF010000001">
    <property type="protein sequence ID" value="MFC7315928.1"/>
    <property type="molecule type" value="Genomic_DNA"/>
</dbReference>
<organism evidence="4 5">
    <name type="scientific">Halomarina halobia</name>
    <dbReference type="NCBI Taxonomy" id="3033386"/>
    <lineage>
        <taxon>Archaea</taxon>
        <taxon>Methanobacteriati</taxon>
        <taxon>Methanobacteriota</taxon>
        <taxon>Stenosarchaea group</taxon>
        <taxon>Halobacteria</taxon>
        <taxon>Halobacteriales</taxon>
        <taxon>Natronomonadaceae</taxon>
        <taxon>Halomarina</taxon>
    </lineage>
</organism>
<sequence length="460" mass="49662">MDTHAVTLLVTVDSLRADALAAMPTVSALAREGAHFTRAYAHGNWTPFSFPSVLGSDHVFAEGSRLGPSSRPTLAERLRAGGVRTVGLNAANGFLSEHWGYDRGFDAFETWLDGSGIDRLLAAHPTVGGWLQLVAAPGRRAFGIARGEGEHPAVDTSNLRALERRAVESVREADRPLFLWVHYMDTHTPYVPAPRHVRAVGGATGTASMLRAHLRAGLGREVGDRALADLRTCYDGAAHQVDASVGRLLDALSAAGLRDETCVIVAGDHGEEFMDHGHLAHYPKLYSELINVPLVVDAPDAPARTVTAPVGLRSIPPTVCAAMGVAAPDLDAGSLLPVVRDGERPAPEPVLSVAVRGERVTQQPIPRRPEDGELLASARTDRFTYIYHTRSGRRELYDRSADPDERRDVSGTADHAPTVRRLHRAVERHVARLDAADDGRKSADETPAAIERRLDALGYR</sequence>
<dbReference type="InterPro" id="IPR017850">
    <property type="entry name" value="Alkaline_phosphatase_core_sf"/>
</dbReference>
<comment type="similarity">
    <text evidence="1">Belongs to the sulfatase family.</text>
</comment>
<dbReference type="CDD" id="cd16148">
    <property type="entry name" value="sulfatase_like"/>
    <property type="match status" value="1"/>
</dbReference>
<evidence type="ECO:0000313" key="5">
    <source>
        <dbReference type="Proteomes" id="UP001596547"/>
    </source>
</evidence>
<accession>A0ABD6A7I5</accession>
<evidence type="ECO:0000313" key="4">
    <source>
        <dbReference type="EMBL" id="MFC7315928.1"/>
    </source>
</evidence>
<dbReference type="PANTHER" id="PTHR42693">
    <property type="entry name" value="ARYLSULFATASE FAMILY MEMBER"/>
    <property type="match status" value="1"/>
</dbReference>
<feature type="compositionally biased region" description="Basic and acidic residues" evidence="2">
    <location>
        <begin position="396"/>
        <end position="409"/>
    </location>
</feature>
<dbReference type="Proteomes" id="UP001596547">
    <property type="component" value="Unassembled WGS sequence"/>
</dbReference>
<evidence type="ECO:0000256" key="1">
    <source>
        <dbReference type="ARBA" id="ARBA00008779"/>
    </source>
</evidence>
<evidence type="ECO:0000259" key="3">
    <source>
        <dbReference type="Pfam" id="PF00884"/>
    </source>
</evidence>
<dbReference type="AlphaFoldDB" id="A0ABD6A7I5"/>
<dbReference type="InterPro" id="IPR000917">
    <property type="entry name" value="Sulfatase_N"/>
</dbReference>
<reference evidence="4 5" key="1">
    <citation type="journal article" date="2019" name="Int. J. Syst. Evol. Microbiol.">
        <title>The Global Catalogue of Microorganisms (GCM) 10K type strain sequencing project: providing services to taxonomists for standard genome sequencing and annotation.</title>
        <authorList>
            <consortium name="The Broad Institute Genomics Platform"/>
            <consortium name="The Broad Institute Genome Sequencing Center for Infectious Disease"/>
            <person name="Wu L."/>
            <person name="Ma J."/>
        </authorList>
    </citation>
    <scope>NUCLEOTIDE SEQUENCE [LARGE SCALE GENOMIC DNA]</scope>
    <source>
        <strain evidence="4 5">PSR21</strain>
    </source>
</reference>
<proteinExistence type="inferred from homology"/>
<protein>
    <submittedName>
        <fullName evidence="4">Sulfatase-like hydrolase/transferase</fullName>
    </submittedName>
</protein>
<dbReference type="GeneID" id="79314907"/>
<dbReference type="PANTHER" id="PTHR42693:SF33">
    <property type="entry name" value="ARYLSULFATASE"/>
    <property type="match status" value="1"/>
</dbReference>
<evidence type="ECO:0000256" key="2">
    <source>
        <dbReference type="SAM" id="MobiDB-lite"/>
    </source>
</evidence>
<dbReference type="InterPro" id="IPR050738">
    <property type="entry name" value="Sulfatase"/>
</dbReference>
<comment type="caution">
    <text evidence="4">The sequence shown here is derived from an EMBL/GenBank/DDBJ whole genome shotgun (WGS) entry which is preliminary data.</text>
</comment>
<feature type="region of interest" description="Disordered" evidence="2">
    <location>
        <begin position="396"/>
        <end position="416"/>
    </location>
</feature>
<dbReference type="RefSeq" id="WP_276305330.1">
    <property type="nucleotide sequence ID" value="NZ_CP119992.1"/>
</dbReference>
<dbReference type="SUPFAM" id="SSF53649">
    <property type="entry name" value="Alkaline phosphatase-like"/>
    <property type="match status" value="1"/>
</dbReference>
<keyword evidence="5" id="KW-1185">Reference proteome</keyword>
<gene>
    <name evidence="4" type="ORF">ACFQPE_03845</name>
</gene>
<dbReference type="Gene3D" id="3.40.720.10">
    <property type="entry name" value="Alkaline Phosphatase, subunit A"/>
    <property type="match status" value="1"/>
</dbReference>